<dbReference type="EMBL" id="LAZR01002941">
    <property type="protein sequence ID" value="KKN23773.1"/>
    <property type="molecule type" value="Genomic_DNA"/>
</dbReference>
<protein>
    <submittedName>
        <fullName evidence="2">Uncharacterized protein</fullName>
    </submittedName>
</protein>
<dbReference type="AlphaFoldDB" id="A0A0F9S387"/>
<name>A0A0F9S387_9ZZZZ</name>
<evidence type="ECO:0000313" key="2">
    <source>
        <dbReference type="EMBL" id="KKN23773.1"/>
    </source>
</evidence>
<proteinExistence type="predicted"/>
<accession>A0A0F9S387</accession>
<gene>
    <name evidence="2" type="ORF">LCGC14_0901650</name>
</gene>
<sequence length="135" mass="15223">MDKKIVGAKSKPQQKEYPLESAPGGFVEIRRLKHGESTDRLDEILAFKEGPTPGVNLRVLSNWKARLFDFAKCIVDHNLGDEETGVKFDFTKEVDVYELDEDIGDEIQGLINQHHGRVEIAEDEDDDVPESDPNS</sequence>
<comment type="caution">
    <text evidence="2">The sequence shown here is derived from an EMBL/GenBank/DDBJ whole genome shotgun (WGS) entry which is preliminary data.</text>
</comment>
<reference evidence="2" key="1">
    <citation type="journal article" date="2015" name="Nature">
        <title>Complex archaea that bridge the gap between prokaryotes and eukaryotes.</title>
        <authorList>
            <person name="Spang A."/>
            <person name="Saw J.H."/>
            <person name="Jorgensen S.L."/>
            <person name="Zaremba-Niedzwiedzka K."/>
            <person name="Martijn J."/>
            <person name="Lind A.E."/>
            <person name="van Eijk R."/>
            <person name="Schleper C."/>
            <person name="Guy L."/>
            <person name="Ettema T.J."/>
        </authorList>
    </citation>
    <scope>NUCLEOTIDE SEQUENCE</scope>
</reference>
<evidence type="ECO:0000256" key="1">
    <source>
        <dbReference type="SAM" id="MobiDB-lite"/>
    </source>
</evidence>
<feature type="region of interest" description="Disordered" evidence="1">
    <location>
        <begin position="1"/>
        <end position="20"/>
    </location>
</feature>
<organism evidence="2">
    <name type="scientific">marine sediment metagenome</name>
    <dbReference type="NCBI Taxonomy" id="412755"/>
    <lineage>
        <taxon>unclassified sequences</taxon>
        <taxon>metagenomes</taxon>
        <taxon>ecological metagenomes</taxon>
    </lineage>
</organism>